<evidence type="ECO:0000313" key="6">
    <source>
        <dbReference type="Proteomes" id="UP001499988"/>
    </source>
</evidence>
<keyword evidence="6" id="KW-1185">Reference proteome</keyword>
<protein>
    <recommendedName>
        <fullName evidence="4">AAA+ ATPase domain-containing protein</fullName>
    </recommendedName>
</protein>
<keyword evidence="2" id="KW-0547">Nucleotide-binding</keyword>
<dbReference type="SMART" id="SM00382">
    <property type="entry name" value="AAA"/>
    <property type="match status" value="1"/>
</dbReference>
<gene>
    <name evidence="5" type="ORF">GCM10023333_23690</name>
</gene>
<dbReference type="Pfam" id="PF00005">
    <property type="entry name" value="ABC_tran"/>
    <property type="match status" value="1"/>
</dbReference>
<organism evidence="5 6">
    <name type="scientific">Ferrimonas pelagia</name>
    <dbReference type="NCBI Taxonomy" id="1177826"/>
    <lineage>
        <taxon>Bacteria</taxon>
        <taxon>Pseudomonadati</taxon>
        <taxon>Pseudomonadota</taxon>
        <taxon>Gammaproteobacteria</taxon>
        <taxon>Alteromonadales</taxon>
        <taxon>Ferrimonadaceae</taxon>
        <taxon>Ferrimonas</taxon>
    </lineage>
</organism>
<sequence>MFRMMVIRCEGLEKYYGGALRLKADLTINAKRTYLTGENGSGKSTLLRLLAGIEQPDRGVSHHSQASARIVLSSDSVVIPEVLNGWELVELFERHRQLDRLGFERHADALGLKEHLSKPFGALSTGNQRKLNVLLALCCPADLYALDEPFNGLDSASLDYIKGLLFGLEAPLLLVDHTRALAAECDEIQLETVGA</sequence>
<comment type="caution">
    <text evidence="5">The sequence shown here is derived from an EMBL/GenBank/DDBJ whole genome shotgun (WGS) entry which is preliminary data.</text>
</comment>
<feature type="domain" description="AAA+ ATPase" evidence="4">
    <location>
        <begin position="29"/>
        <end position="194"/>
    </location>
</feature>
<dbReference type="Gene3D" id="3.40.50.300">
    <property type="entry name" value="P-loop containing nucleotide triphosphate hydrolases"/>
    <property type="match status" value="1"/>
</dbReference>
<evidence type="ECO:0000256" key="2">
    <source>
        <dbReference type="ARBA" id="ARBA00022741"/>
    </source>
</evidence>
<dbReference type="InterPro" id="IPR003439">
    <property type="entry name" value="ABC_transporter-like_ATP-bd"/>
</dbReference>
<keyword evidence="3" id="KW-0067">ATP-binding</keyword>
<dbReference type="PANTHER" id="PTHR42939">
    <property type="entry name" value="ABC TRANSPORTER ATP-BINDING PROTEIN ALBC-RELATED"/>
    <property type="match status" value="1"/>
</dbReference>
<accession>A0ABP9EXV7</accession>
<keyword evidence="1" id="KW-0813">Transport</keyword>
<dbReference type="InterPro" id="IPR051782">
    <property type="entry name" value="ABC_Transporter_VariousFunc"/>
</dbReference>
<evidence type="ECO:0000313" key="5">
    <source>
        <dbReference type="EMBL" id="GAA4889663.1"/>
    </source>
</evidence>
<dbReference type="Proteomes" id="UP001499988">
    <property type="component" value="Unassembled WGS sequence"/>
</dbReference>
<evidence type="ECO:0000256" key="1">
    <source>
        <dbReference type="ARBA" id="ARBA00022448"/>
    </source>
</evidence>
<proteinExistence type="predicted"/>
<evidence type="ECO:0000259" key="4">
    <source>
        <dbReference type="SMART" id="SM00382"/>
    </source>
</evidence>
<dbReference type="EMBL" id="BAABJZ010000080">
    <property type="protein sequence ID" value="GAA4889663.1"/>
    <property type="molecule type" value="Genomic_DNA"/>
</dbReference>
<dbReference type="SUPFAM" id="SSF52540">
    <property type="entry name" value="P-loop containing nucleoside triphosphate hydrolases"/>
    <property type="match status" value="1"/>
</dbReference>
<reference evidence="6" key="1">
    <citation type="journal article" date="2019" name="Int. J. Syst. Evol. Microbiol.">
        <title>The Global Catalogue of Microorganisms (GCM) 10K type strain sequencing project: providing services to taxonomists for standard genome sequencing and annotation.</title>
        <authorList>
            <consortium name="The Broad Institute Genomics Platform"/>
            <consortium name="The Broad Institute Genome Sequencing Center for Infectious Disease"/>
            <person name="Wu L."/>
            <person name="Ma J."/>
        </authorList>
    </citation>
    <scope>NUCLEOTIDE SEQUENCE [LARGE SCALE GENOMIC DNA]</scope>
    <source>
        <strain evidence="6">JCM 18401</strain>
    </source>
</reference>
<dbReference type="PANTHER" id="PTHR42939:SF1">
    <property type="entry name" value="ABC TRANSPORTER ATP-BINDING PROTEIN ALBC-RELATED"/>
    <property type="match status" value="1"/>
</dbReference>
<evidence type="ECO:0000256" key="3">
    <source>
        <dbReference type="ARBA" id="ARBA00022840"/>
    </source>
</evidence>
<dbReference type="InterPro" id="IPR003593">
    <property type="entry name" value="AAA+_ATPase"/>
</dbReference>
<name>A0ABP9EXV7_9GAMM</name>
<dbReference type="InterPro" id="IPR027417">
    <property type="entry name" value="P-loop_NTPase"/>
</dbReference>